<proteinExistence type="predicted"/>
<evidence type="ECO:0000313" key="1">
    <source>
        <dbReference type="EMBL" id="JAH18486.1"/>
    </source>
</evidence>
<reference evidence="1" key="1">
    <citation type="submission" date="2014-11" db="EMBL/GenBank/DDBJ databases">
        <authorList>
            <person name="Amaro Gonzalez C."/>
        </authorList>
    </citation>
    <scope>NUCLEOTIDE SEQUENCE</scope>
</reference>
<dbReference type="AlphaFoldDB" id="A0A0E9QNI7"/>
<protein>
    <submittedName>
        <fullName evidence="1">Uncharacterized protein</fullName>
    </submittedName>
</protein>
<sequence length="22" mass="2536">MKLMASARCSNPTFSHWLVLSR</sequence>
<accession>A0A0E9QNI7</accession>
<name>A0A0E9QNI7_ANGAN</name>
<organism evidence="1">
    <name type="scientific">Anguilla anguilla</name>
    <name type="common">European freshwater eel</name>
    <name type="synonym">Muraena anguilla</name>
    <dbReference type="NCBI Taxonomy" id="7936"/>
    <lineage>
        <taxon>Eukaryota</taxon>
        <taxon>Metazoa</taxon>
        <taxon>Chordata</taxon>
        <taxon>Craniata</taxon>
        <taxon>Vertebrata</taxon>
        <taxon>Euteleostomi</taxon>
        <taxon>Actinopterygii</taxon>
        <taxon>Neopterygii</taxon>
        <taxon>Teleostei</taxon>
        <taxon>Anguilliformes</taxon>
        <taxon>Anguillidae</taxon>
        <taxon>Anguilla</taxon>
    </lineage>
</organism>
<dbReference type="EMBL" id="GBXM01090091">
    <property type="protein sequence ID" value="JAH18486.1"/>
    <property type="molecule type" value="Transcribed_RNA"/>
</dbReference>
<reference evidence="1" key="2">
    <citation type="journal article" date="2015" name="Fish Shellfish Immunol.">
        <title>Early steps in the European eel (Anguilla anguilla)-Vibrio vulnificus interaction in the gills: Role of the RtxA13 toxin.</title>
        <authorList>
            <person name="Callol A."/>
            <person name="Pajuelo D."/>
            <person name="Ebbesson L."/>
            <person name="Teles M."/>
            <person name="MacKenzie S."/>
            <person name="Amaro C."/>
        </authorList>
    </citation>
    <scope>NUCLEOTIDE SEQUENCE</scope>
</reference>